<protein>
    <submittedName>
        <fullName evidence="2">Uncharacterized protein</fullName>
    </submittedName>
</protein>
<dbReference type="Proteomes" id="UP001165041">
    <property type="component" value="Unassembled WGS sequence"/>
</dbReference>
<feature type="compositionally biased region" description="Low complexity" evidence="1">
    <location>
        <begin position="49"/>
        <end position="60"/>
    </location>
</feature>
<proteinExistence type="predicted"/>
<name>A0A9W6QC37_9ACTN</name>
<dbReference type="EMBL" id="BSSA01000027">
    <property type="protein sequence ID" value="GLW73705.1"/>
    <property type="molecule type" value="Genomic_DNA"/>
</dbReference>
<organism evidence="2 3">
    <name type="scientific">Kitasatospora phosalacinea</name>
    <dbReference type="NCBI Taxonomy" id="2065"/>
    <lineage>
        <taxon>Bacteria</taxon>
        <taxon>Bacillati</taxon>
        <taxon>Actinomycetota</taxon>
        <taxon>Actinomycetes</taxon>
        <taxon>Kitasatosporales</taxon>
        <taxon>Streptomycetaceae</taxon>
        <taxon>Kitasatospora</taxon>
    </lineage>
</organism>
<reference evidence="2" key="1">
    <citation type="submission" date="2023-02" db="EMBL/GenBank/DDBJ databases">
        <title>Kitasatospora phosalacinea NBRC 14627.</title>
        <authorList>
            <person name="Ichikawa N."/>
            <person name="Sato H."/>
            <person name="Tonouchi N."/>
        </authorList>
    </citation>
    <scope>NUCLEOTIDE SEQUENCE</scope>
    <source>
        <strain evidence="2">NBRC 14627</strain>
    </source>
</reference>
<sequence length="128" mass="12569">MLTTAHDGAAARGTCPAVTFAPRPGLTRGSSSSTARPPGLGAGLTALIPHPDCSSSPDSPVLSTAGGRAAARLLQLRTVEVPVPVPAAAATTELVGLLLDDEAPGTRQAAAAVLEQLNTAAQAAGVDL</sequence>
<gene>
    <name evidence="2" type="ORF">Kpho02_60030</name>
</gene>
<evidence type="ECO:0000313" key="3">
    <source>
        <dbReference type="Proteomes" id="UP001165041"/>
    </source>
</evidence>
<comment type="caution">
    <text evidence="2">The sequence shown here is derived from an EMBL/GenBank/DDBJ whole genome shotgun (WGS) entry which is preliminary data.</text>
</comment>
<dbReference type="AlphaFoldDB" id="A0A9W6QC37"/>
<evidence type="ECO:0000256" key="1">
    <source>
        <dbReference type="SAM" id="MobiDB-lite"/>
    </source>
</evidence>
<accession>A0A9W6QC37</accession>
<evidence type="ECO:0000313" key="2">
    <source>
        <dbReference type="EMBL" id="GLW73705.1"/>
    </source>
</evidence>
<feature type="region of interest" description="Disordered" evidence="1">
    <location>
        <begin position="15"/>
        <end position="64"/>
    </location>
</feature>